<dbReference type="Proteomes" id="UP000027393">
    <property type="component" value="Segment"/>
</dbReference>
<name>A0A068C8J3_9CAUD</name>
<organism evidence="2 3">
    <name type="scientific">Acinetobacter phage YMC-13-01-C62</name>
    <dbReference type="NCBI Taxonomy" id="1505225"/>
    <lineage>
        <taxon>Viruses</taxon>
        <taxon>Duplodnaviria</taxon>
        <taxon>Heunggongvirae</taxon>
        <taxon>Uroviricota</taxon>
        <taxon>Caudoviricetes</taxon>
        <taxon>Obolenskvirus</taxon>
        <taxon>Obolenskvirus AbC62</taxon>
    </lineage>
</organism>
<evidence type="ECO:0000313" key="3">
    <source>
        <dbReference type="Proteomes" id="UP000027393"/>
    </source>
</evidence>
<evidence type="ECO:0000313" key="2">
    <source>
        <dbReference type="EMBL" id="AID17962.1"/>
    </source>
</evidence>
<dbReference type="OrthoDB" id="2722at10239"/>
<protein>
    <submittedName>
        <fullName evidence="2">Putative baseplate J-like protein</fullName>
    </submittedName>
</protein>
<dbReference type="InterPro" id="IPR006949">
    <property type="entry name" value="Barrel_Baseplate_J-like"/>
</dbReference>
<sequence length="394" mass="43090">MIPKIEITDVGYSVPDTEQINNGTWEMIDDSFGGNVSRVQGSPQYQLNTSWTAVIKDCYDKLVYLANQYDPRYAQGIFQDAIGELYFLTRKLATRSQCPVVFEGLSGAPIPEGFAVQDLSGRTWRTNGTYNIDLNGKVTITVTCDEAGAIEALPNSIVVIPTSINGLDRVYNEDSAVMGYDEESRVDFEVRRKESVAINSKMTDSATLGAVLAVRDVVDAYVISNPTDATVTVGSTNYPLIRNSICVSVVGGNDYDVAKAAFIKAGTGCSWNGNTDVTVIAEDYPSNPPQYPIKILRPDFLDIWIKVIVKDKDAISYTIEQEVINHILTSAASGENKVRIGKDFIPADYICGMPKIGLKGIVASTDNATWVNEIPIGIDQYPSLNSFRISIKES</sequence>
<gene>
    <name evidence="2" type="ORF">BPABA14_00480</name>
</gene>
<evidence type="ECO:0000259" key="1">
    <source>
        <dbReference type="Pfam" id="PF04865"/>
    </source>
</evidence>
<dbReference type="GeneID" id="20283737"/>
<proteinExistence type="predicted"/>
<dbReference type="KEGG" id="vg:20283737"/>
<reference evidence="2 3" key="1">
    <citation type="submission" date="2014-05" db="EMBL/GenBank/DDBJ databases">
        <title>Complete Genome Sequence of the Acinetobacter phage YMC/13/01/C62.</title>
        <authorList>
            <person name="Jeon J."/>
            <person name="Yong D."/>
            <person name="Lee K."/>
        </authorList>
    </citation>
    <scope>NUCLEOTIDE SEQUENCE [LARGE SCALE GENOMIC DNA]</scope>
</reference>
<keyword evidence="3" id="KW-1185">Reference proteome</keyword>
<dbReference type="EMBL" id="KJ817802">
    <property type="protein sequence ID" value="AID17962.1"/>
    <property type="molecule type" value="Genomic_DNA"/>
</dbReference>
<feature type="domain" description="Baseplate protein J-like barrel" evidence="1">
    <location>
        <begin position="100"/>
        <end position="176"/>
    </location>
</feature>
<dbReference type="Pfam" id="PF04865">
    <property type="entry name" value="Baseplate_J"/>
    <property type="match status" value="1"/>
</dbReference>
<dbReference type="RefSeq" id="YP_009055469.1">
    <property type="nucleotide sequence ID" value="NC_024785.1"/>
</dbReference>
<accession>A0A068C8J3</accession>